<keyword evidence="3" id="KW-1185">Reference proteome</keyword>
<dbReference type="EMBL" id="JAAGAX010000013">
    <property type="protein sequence ID" value="KAF2294730.1"/>
    <property type="molecule type" value="Genomic_DNA"/>
</dbReference>
<accession>A0A6A6L084</accession>
<evidence type="ECO:0000313" key="2">
    <source>
        <dbReference type="EMBL" id="KAF2294730.1"/>
    </source>
</evidence>
<reference evidence="2 3" key="1">
    <citation type="journal article" date="2020" name="Mol. Plant">
        <title>The Chromosome-Based Rubber Tree Genome Provides New Insights into Spurge Genome Evolution and Rubber Biosynthesis.</title>
        <authorList>
            <person name="Liu J."/>
            <person name="Shi C."/>
            <person name="Shi C.C."/>
            <person name="Li W."/>
            <person name="Zhang Q.J."/>
            <person name="Zhang Y."/>
            <person name="Li K."/>
            <person name="Lu H.F."/>
            <person name="Shi C."/>
            <person name="Zhu S.T."/>
            <person name="Xiao Z.Y."/>
            <person name="Nan H."/>
            <person name="Yue Y."/>
            <person name="Zhu X.G."/>
            <person name="Wu Y."/>
            <person name="Hong X.N."/>
            <person name="Fan G.Y."/>
            <person name="Tong Y."/>
            <person name="Zhang D."/>
            <person name="Mao C.L."/>
            <person name="Liu Y.L."/>
            <person name="Hao S.J."/>
            <person name="Liu W.Q."/>
            <person name="Lv M.Q."/>
            <person name="Zhang H.B."/>
            <person name="Liu Y."/>
            <person name="Hu-Tang G.R."/>
            <person name="Wang J.P."/>
            <person name="Wang J.H."/>
            <person name="Sun Y.H."/>
            <person name="Ni S.B."/>
            <person name="Chen W.B."/>
            <person name="Zhang X.C."/>
            <person name="Jiao Y.N."/>
            <person name="Eichler E.E."/>
            <person name="Li G.H."/>
            <person name="Liu X."/>
            <person name="Gao L.Z."/>
        </authorList>
    </citation>
    <scope>NUCLEOTIDE SEQUENCE [LARGE SCALE GENOMIC DNA]</scope>
    <source>
        <strain evidence="3">cv. GT1</strain>
        <tissue evidence="2">Leaf</tissue>
    </source>
</reference>
<name>A0A6A6L084_HEVBR</name>
<evidence type="ECO:0000256" key="1">
    <source>
        <dbReference type="SAM" id="MobiDB-lite"/>
    </source>
</evidence>
<dbReference type="AlphaFoldDB" id="A0A6A6L084"/>
<evidence type="ECO:0000313" key="3">
    <source>
        <dbReference type="Proteomes" id="UP000467840"/>
    </source>
</evidence>
<proteinExistence type="predicted"/>
<dbReference type="Proteomes" id="UP000467840">
    <property type="component" value="Chromosome 7"/>
</dbReference>
<comment type="caution">
    <text evidence="2">The sequence shown here is derived from an EMBL/GenBank/DDBJ whole genome shotgun (WGS) entry which is preliminary data.</text>
</comment>
<feature type="compositionally biased region" description="Basic and acidic residues" evidence="1">
    <location>
        <begin position="118"/>
        <end position="145"/>
    </location>
</feature>
<protein>
    <submittedName>
        <fullName evidence="2">Uncharacterized protein</fullName>
    </submittedName>
</protein>
<gene>
    <name evidence="2" type="ORF">GH714_015778</name>
</gene>
<feature type="region of interest" description="Disordered" evidence="1">
    <location>
        <begin position="116"/>
        <end position="145"/>
    </location>
</feature>
<sequence>MDGLILLSGDFAINYIRQYFGNIKELHFYAKHPISQPKLSYDFPNLPSIVSNIDTDPSFENETLEARKSVRARTWGKKVEEQVGRDNFCGTQGSGVKMDINNGNNYKDTEINGARSFKLNDKDSNEGRDEFMRRKSLPKYDGEAK</sequence>
<organism evidence="2 3">
    <name type="scientific">Hevea brasiliensis</name>
    <name type="common">Para rubber tree</name>
    <name type="synonym">Siphonia brasiliensis</name>
    <dbReference type="NCBI Taxonomy" id="3981"/>
    <lineage>
        <taxon>Eukaryota</taxon>
        <taxon>Viridiplantae</taxon>
        <taxon>Streptophyta</taxon>
        <taxon>Embryophyta</taxon>
        <taxon>Tracheophyta</taxon>
        <taxon>Spermatophyta</taxon>
        <taxon>Magnoliopsida</taxon>
        <taxon>eudicotyledons</taxon>
        <taxon>Gunneridae</taxon>
        <taxon>Pentapetalae</taxon>
        <taxon>rosids</taxon>
        <taxon>fabids</taxon>
        <taxon>Malpighiales</taxon>
        <taxon>Euphorbiaceae</taxon>
        <taxon>Crotonoideae</taxon>
        <taxon>Micrandreae</taxon>
        <taxon>Hevea</taxon>
    </lineage>
</organism>